<dbReference type="InterPro" id="IPR021361">
    <property type="entry name" value="Tad2-like_dom"/>
</dbReference>
<feature type="region of interest" description="Disordered" evidence="1">
    <location>
        <begin position="120"/>
        <end position="145"/>
    </location>
</feature>
<sequence length="205" mass="23402">MSEVMKPENECPFDPKQYECHSVVAPVGSFSWALIQLKLRKLVARSVWGDKKMYLCIVPRVNDLTVEKDSAYAVDGVAVGTKYDYLTHIDLRNENGNFVPWQPTQEDMMACDWEFVKETVKPKPKPEPEPEPKPEPNPDPFPESALRLKGKLTVGSGMDRYGSYEYECVGYSKNFHELNIGEWEEISNNTPIGTLVNWVRNENLA</sequence>
<name>U7R0H3_PHOTE</name>
<evidence type="ECO:0000313" key="4">
    <source>
        <dbReference type="Proteomes" id="UP000017133"/>
    </source>
</evidence>
<dbReference type="EMBL" id="AXDT01000101">
    <property type="protein sequence ID" value="ERT12885.1"/>
    <property type="molecule type" value="Genomic_DNA"/>
</dbReference>
<reference evidence="3 4" key="1">
    <citation type="submission" date="2013-10" db="EMBL/GenBank/DDBJ databases">
        <title>Whole Genome Shotgun Sequence of Photorhabdus temperata J3.</title>
        <authorList>
            <person name="Park G.-S."/>
            <person name="Hong S.-J."/>
            <person name="Shin J.-H."/>
        </authorList>
    </citation>
    <scope>NUCLEOTIDE SEQUENCE [LARGE SCALE GENOMIC DNA]</scope>
    <source>
        <strain evidence="3 4">J3</strain>
    </source>
</reference>
<feature type="compositionally biased region" description="Basic and acidic residues" evidence="1">
    <location>
        <begin position="120"/>
        <end position="136"/>
    </location>
</feature>
<dbReference type="PATRIC" id="fig|1389415.4.peg.2356"/>
<keyword evidence="4" id="KW-1185">Reference proteome</keyword>
<accession>U7R0H3</accession>
<feature type="domain" description="Thoeris anti-defense 2-like" evidence="2">
    <location>
        <begin position="29"/>
        <end position="116"/>
    </location>
</feature>
<dbReference type="AlphaFoldDB" id="U7R0H3"/>
<dbReference type="Proteomes" id="UP000017133">
    <property type="component" value="Unassembled WGS sequence"/>
</dbReference>
<evidence type="ECO:0000256" key="1">
    <source>
        <dbReference type="SAM" id="MobiDB-lite"/>
    </source>
</evidence>
<evidence type="ECO:0000259" key="2">
    <source>
        <dbReference type="Pfam" id="PF11195"/>
    </source>
</evidence>
<organism evidence="3 4">
    <name type="scientific">Photorhabdus temperata J3</name>
    <dbReference type="NCBI Taxonomy" id="1389415"/>
    <lineage>
        <taxon>Bacteria</taxon>
        <taxon>Pseudomonadati</taxon>
        <taxon>Pseudomonadota</taxon>
        <taxon>Gammaproteobacteria</taxon>
        <taxon>Enterobacterales</taxon>
        <taxon>Morganellaceae</taxon>
        <taxon>Photorhabdus</taxon>
    </lineage>
</organism>
<dbReference type="Pfam" id="PF11195">
    <property type="entry name" value="Tad2-like"/>
    <property type="match status" value="1"/>
</dbReference>
<dbReference type="RefSeq" id="WP_023044787.1">
    <property type="nucleotide sequence ID" value="NZ_CAWLZT010000101.1"/>
</dbReference>
<evidence type="ECO:0000313" key="3">
    <source>
        <dbReference type="EMBL" id="ERT12885.1"/>
    </source>
</evidence>
<protein>
    <recommendedName>
        <fullName evidence="2">Thoeris anti-defense 2-like domain-containing protein</fullName>
    </recommendedName>
</protein>
<comment type="caution">
    <text evidence="3">The sequence shown here is derived from an EMBL/GenBank/DDBJ whole genome shotgun (WGS) entry which is preliminary data.</text>
</comment>
<proteinExistence type="predicted"/>
<gene>
    <name evidence="3" type="ORF">O185_11760</name>
</gene>